<accession>G1FSY0</accession>
<dbReference type="VEuPathDB" id="FungiDB:PHYSODRAFT_285572"/>
<dbReference type="AlphaFoldDB" id="G1FSY0"/>
<dbReference type="GO" id="GO:0043657">
    <property type="term" value="C:host cell"/>
    <property type="evidence" value="ECO:0007669"/>
    <property type="project" value="UniProtKB-SubCell"/>
</dbReference>
<dbReference type="Pfam" id="PF18634">
    <property type="entry name" value="RXLR_WY"/>
    <property type="match status" value="1"/>
</dbReference>
<dbReference type="EMBL" id="JN254406">
    <property type="protein sequence ID" value="AEK81219.1"/>
    <property type="molecule type" value="Genomic_DNA"/>
</dbReference>
<comment type="similarity">
    <text evidence="3">Belongs to the RxLR effector family.</text>
</comment>
<keyword evidence="6" id="KW-0843">Virulence</keyword>
<evidence type="ECO:0000256" key="2">
    <source>
        <dbReference type="ARBA" id="ARBA00004613"/>
    </source>
</evidence>
<sequence>MRFLYATLLAVYLTINSAVTSDASALNLDPNTARIFTPTIRHSDPNLDRRMLKTNDADKAGSNYDVERAYIPGLSPIVGALSKISPSAQELANKVWLKSRTNPALVFNMLRFGEAATKLDDNPRFLLWLNYVDMYRKLELRSFSDEKIIHLLLKFQSEARLVSLSLSLREIPARKNLADLMQFYLVEGSASSRKLLNEAWLKSRETPQSVFKILRLDRARLPVDKLPDNSKFLLWFKYCEMHWPAGERDLRTFKFLQSYYDDSEMHIALLFQAVQQRPELGDLGDNLQSFLFKKWVDKKFTPGFVRSKLALPWGTAIFKLDKDNVFYRALEEYTVYYTAIWGDQKVLKTVRGLFANDEPYEALAVVAMSLAKRQ</sequence>
<reference evidence="10" key="1">
    <citation type="journal article" date="2011" name="Plant Cell">
        <title>Transcriptional programming and functional interactions within the Phytophthora sojae RXLR effector repertoire.</title>
        <authorList>
            <person name="Wang Q."/>
            <person name="Han C."/>
            <person name="Ferreira A.O."/>
            <person name="Yu X."/>
            <person name="Ye W."/>
            <person name="Tripathy S."/>
            <person name="Kale S.D."/>
            <person name="Gu B."/>
            <person name="Sheng Y."/>
            <person name="Sui Y."/>
            <person name="Wang X."/>
            <person name="Zhang Z."/>
            <person name="Cheng B."/>
            <person name="Dong S."/>
            <person name="Shan W."/>
            <person name="Zheng X."/>
            <person name="Dou D."/>
            <person name="Tyler B.M."/>
            <person name="Wang Y."/>
        </authorList>
    </citation>
    <scope>NUCLEOTIDE SEQUENCE</scope>
    <source>
        <strain evidence="10">P7064</strain>
        <strain evidence="11">P7074</strain>
    </source>
</reference>
<dbReference type="EMBL" id="JN254405">
    <property type="protein sequence ID" value="AEK81218.1"/>
    <property type="molecule type" value="Genomic_DNA"/>
</dbReference>
<evidence type="ECO:0000259" key="9">
    <source>
        <dbReference type="Pfam" id="PF22748"/>
    </source>
</evidence>
<evidence type="ECO:0000256" key="4">
    <source>
        <dbReference type="ARBA" id="ARBA00022525"/>
    </source>
</evidence>
<evidence type="ECO:0000256" key="7">
    <source>
        <dbReference type="SAM" id="SignalP"/>
    </source>
</evidence>
<feature type="chain" id="PRO_5007659709" evidence="7">
    <location>
        <begin position="26"/>
        <end position="374"/>
    </location>
</feature>
<feature type="domain" description="RXLR phytopathogen effector protein WY-domain" evidence="8">
    <location>
        <begin position="134"/>
        <end position="182"/>
    </location>
</feature>
<evidence type="ECO:0000256" key="3">
    <source>
        <dbReference type="ARBA" id="ARBA00010400"/>
    </source>
</evidence>
<evidence type="ECO:0000256" key="5">
    <source>
        <dbReference type="ARBA" id="ARBA00022729"/>
    </source>
</evidence>
<evidence type="ECO:0000259" key="8">
    <source>
        <dbReference type="Pfam" id="PF18634"/>
    </source>
</evidence>
<dbReference type="InterPro" id="IPR040786">
    <property type="entry name" value="RXLR_WY"/>
</dbReference>
<feature type="domain" description="RxLR effector PexRD54 WY" evidence="9">
    <location>
        <begin position="196"/>
        <end position="238"/>
    </location>
</feature>
<evidence type="ECO:0000313" key="11">
    <source>
        <dbReference type="EMBL" id="AEK81219.1"/>
    </source>
</evidence>
<proteinExistence type="inferred from homology"/>
<evidence type="ECO:0000256" key="1">
    <source>
        <dbReference type="ARBA" id="ARBA00004340"/>
    </source>
</evidence>
<name>G1FSY0_PHYSO</name>
<feature type="signal peptide" evidence="7">
    <location>
        <begin position="1"/>
        <end position="25"/>
    </location>
</feature>
<gene>
    <name evidence="10" type="primary">Avh</name>
</gene>
<dbReference type="InterPro" id="IPR054463">
    <property type="entry name" value="PexRD54_WY"/>
</dbReference>
<evidence type="ECO:0000256" key="6">
    <source>
        <dbReference type="ARBA" id="ARBA00023026"/>
    </source>
</evidence>
<keyword evidence="4" id="KW-0964">Secreted</keyword>
<evidence type="ECO:0000313" key="10">
    <source>
        <dbReference type="EMBL" id="AEK81218.1"/>
    </source>
</evidence>
<dbReference type="Pfam" id="PF22748">
    <property type="entry name" value="PexRD54_WY"/>
    <property type="match status" value="2"/>
</dbReference>
<keyword evidence="5 7" id="KW-0732">Signal</keyword>
<comment type="subcellular location">
    <subcellularLocation>
        <location evidence="1">Host cell</location>
    </subcellularLocation>
    <subcellularLocation>
        <location evidence="2">Secreted</location>
    </subcellularLocation>
</comment>
<feature type="domain" description="RxLR effector PexRD54 WY" evidence="9">
    <location>
        <begin position="92"/>
        <end position="132"/>
    </location>
</feature>
<organism evidence="10">
    <name type="scientific">Phytophthora sojae</name>
    <name type="common">Soybean stem and root rot agent</name>
    <name type="synonym">Phytophthora megasperma f. sp. glycines</name>
    <dbReference type="NCBI Taxonomy" id="67593"/>
    <lineage>
        <taxon>Eukaryota</taxon>
        <taxon>Sar</taxon>
        <taxon>Stramenopiles</taxon>
        <taxon>Oomycota</taxon>
        <taxon>Peronosporomycetes</taxon>
        <taxon>Peronosporales</taxon>
        <taxon>Peronosporaceae</taxon>
        <taxon>Phytophthora</taxon>
    </lineage>
</organism>
<dbReference type="GO" id="GO:0005576">
    <property type="term" value="C:extracellular region"/>
    <property type="evidence" value="ECO:0007669"/>
    <property type="project" value="UniProtKB-SubCell"/>
</dbReference>
<protein>
    <submittedName>
        <fullName evidence="10">Avh347</fullName>
    </submittedName>
</protein>